<dbReference type="GO" id="GO:0000287">
    <property type="term" value="F:magnesium ion binding"/>
    <property type="evidence" value="ECO:0007669"/>
    <property type="project" value="UniProtKB-UniRule"/>
</dbReference>
<dbReference type="PANTHER" id="PTHR21060:SF15">
    <property type="entry name" value="ACETATE KINASE-RELATED"/>
    <property type="match status" value="1"/>
</dbReference>
<feature type="binding site" evidence="7">
    <location>
        <position position="383"/>
    </location>
    <ligand>
        <name>Mg(2+)</name>
        <dbReference type="ChEBI" id="CHEBI:18420"/>
    </ligand>
</feature>
<evidence type="ECO:0000256" key="7">
    <source>
        <dbReference type="HAMAP-Rule" id="MF_00020"/>
    </source>
</evidence>
<keyword evidence="5 7" id="KW-0418">Kinase</keyword>
<keyword evidence="10" id="KW-1185">Reference proteome</keyword>
<dbReference type="UniPathway" id="UPA00340">
    <property type="reaction ID" value="UER00458"/>
</dbReference>
<dbReference type="GO" id="GO:0006085">
    <property type="term" value="P:acetyl-CoA biosynthetic process"/>
    <property type="evidence" value="ECO:0007669"/>
    <property type="project" value="UniProtKB-UniRule"/>
</dbReference>
<dbReference type="PIRSF" id="PIRSF000722">
    <property type="entry name" value="Acetate_prop_kin"/>
    <property type="match status" value="1"/>
</dbReference>
<feature type="active site" description="Proton donor/acceptor" evidence="7">
    <location>
        <position position="147"/>
    </location>
</feature>
<comment type="cofactor">
    <cofactor evidence="7">
        <name>Mg(2+)</name>
        <dbReference type="ChEBI" id="CHEBI:18420"/>
    </cofactor>
    <cofactor evidence="7">
        <name>Mn(2+)</name>
        <dbReference type="ChEBI" id="CHEBI:29035"/>
    </cofactor>
    <text evidence="7">Mg(2+). Can also accept Mn(2+).</text>
</comment>
<evidence type="ECO:0000256" key="3">
    <source>
        <dbReference type="ARBA" id="ARBA00022679"/>
    </source>
</evidence>
<dbReference type="CDD" id="cd24010">
    <property type="entry name" value="ASKHA_NBD_AcK_PK"/>
    <property type="match status" value="1"/>
</dbReference>
<dbReference type="PROSITE" id="PS01075">
    <property type="entry name" value="ACETATE_KINASE_1"/>
    <property type="match status" value="1"/>
</dbReference>
<organism evidence="9 10">
    <name type="scientific">Alkalibacter saccharofermentans DSM 14828</name>
    <dbReference type="NCBI Taxonomy" id="1120975"/>
    <lineage>
        <taxon>Bacteria</taxon>
        <taxon>Bacillati</taxon>
        <taxon>Bacillota</taxon>
        <taxon>Clostridia</taxon>
        <taxon>Eubacteriales</taxon>
        <taxon>Eubacteriaceae</taxon>
        <taxon>Alkalibacter</taxon>
    </lineage>
</organism>
<name>A0A1M4UDZ5_9FIRM</name>
<dbReference type="AlphaFoldDB" id="A0A1M4UDZ5"/>
<proteinExistence type="inferred from homology"/>
<dbReference type="InterPro" id="IPR023865">
    <property type="entry name" value="Aliphatic_acid_kinase_CS"/>
</dbReference>
<dbReference type="GO" id="GO:0006083">
    <property type="term" value="P:acetate metabolic process"/>
    <property type="evidence" value="ECO:0007669"/>
    <property type="project" value="TreeGrafter"/>
</dbReference>
<dbReference type="OrthoDB" id="9802453at2"/>
<dbReference type="InterPro" id="IPR004372">
    <property type="entry name" value="Ac/propionate_kinase"/>
</dbReference>
<comment type="catalytic activity">
    <reaction evidence="7">
        <text>acetate + ATP = acetyl phosphate + ADP</text>
        <dbReference type="Rhea" id="RHEA:11352"/>
        <dbReference type="ChEBI" id="CHEBI:22191"/>
        <dbReference type="ChEBI" id="CHEBI:30089"/>
        <dbReference type="ChEBI" id="CHEBI:30616"/>
        <dbReference type="ChEBI" id="CHEBI:456216"/>
        <dbReference type="EC" id="2.7.2.1"/>
    </reaction>
</comment>
<evidence type="ECO:0000313" key="10">
    <source>
        <dbReference type="Proteomes" id="UP000184251"/>
    </source>
</evidence>
<keyword evidence="7" id="KW-0479">Metal-binding</keyword>
<comment type="pathway">
    <text evidence="7">Metabolic intermediate biosynthesis; acetyl-CoA biosynthesis; acetyl-CoA from acetate: step 1/2.</text>
</comment>
<dbReference type="InterPro" id="IPR000890">
    <property type="entry name" value="Aliphatic_acid_kin_short-chain"/>
</dbReference>
<reference evidence="9 10" key="1">
    <citation type="submission" date="2016-11" db="EMBL/GenBank/DDBJ databases">
        <authorList>
            <person name="Jaros S."/>
            <person name="Januszkiewicz K."/>
            <person name="Wedrychowicz H."/>
        </authorList>
    </citation>
    <scope>NUCLEOTIDE SEQUENCE [LARGE SCALE GENOMIC DNA]</scope>
    <source>
        <strain evidence="9 10">DSM 14828</strain>
    </source>
</reference>
<keyword evidence="3 7" id="KW-0808">Transferase</keyword>
<feature type="binding site" evidence="7">
    <location>
        <position position="14"/>
    </location>
    <ligand>
        <name>ATP</name>
        <dbReference type="ChEBI" id="CHEBI:30616"/>
    </ligand>
</feature>
<dbReference type="NCBIfam" id="TIGR00016">
    <property type="entry name" value="ackA"/>
    <property type="match status" value="1"/>
</dbReference>
<dbReference type="EC" id="2.7.2.1" evidence="7"/>
<feature type="binding site" evidence="7">
    <location>
        <begin position="330"/>
        <end position="334"/>
    </location>
    <ligand>
        <name>ATP</name>
        <dbReference type="ChEBI" id="CHEBI:30616"/>
    </ligand>
</feature>
<dbReference type="Pfam" id="PF00871">
    <property type="entry name" value="Acetate_kinase"/>
    <property type="match status" value="1"/>
</dbReference>
<feature type="site" description="Transition state stabilizer" evidence="7">
    <location>
        <position position="240"/>
    </location>
</feature>
<gene>
    <name evidence="7" type="primary">ackA</name>
    <name evidence="9" type="ORF">SAMN02746064_00736</name>
</gene>
<dbReference type="GO" id="GO:0005524">
    <property type="term" value="F:ATP binding"/>
    <property type="evidence" value="ECO:0007669"/>
    <property type="project" value="UniProtKB-KW"/>
</dbReference>
<evidence type="ECO:0000256" key="4">
    <source>
        <dbReference type="ARBA" id="ARBA00022741"/>
    </source>
</evidence>
<dbReference type="STRING" id="1120975.SAMN02746064_00736"/>
<keyword evidence="6 7" id="KW-0067">ATP-binding</keyword>
<evidence type="ECO:0000256" key="5">
    <source>
        <dbReference type="ARBA" id="ARBA00022777"/>
    </source>
</evidence>
<evidence type="ECO:0000256" key="8">
    <source>
        <dbReference type="RuleBase" id="RU003835"/>
    </source>
</evidence>
<comment type="subcellular location">
    <subcellularLocation>
        <location evidence="7">Cytoplasm</location>
    </subcellularLocation>
</comment>
<comment type="subunit">
    <text evidence="7">Homodimer.</text>
</comment>
<dbReference type="SUPFAM" id="SSF53067">
    <property type="entry name" value="Actin-like ATPase domain"/>
    <property type="match status" value="2"/>
</dbReference>
<keyword evidence="7" id="KW-0460">Magnesium</keyword>
<comment type="caution">
    <text evidence="7">Lacks conserved residue(s) required for the propagation of feature annotation.</text>
</comment>
<keyword evidence="4 7" id="KW-0547">Nucleotide-binding</keyword>
<dbReference type="Proteomes" id="UP000184251">
    <property type="component" value="Unassembled WGS sequence"/>
</dbReference>
<dbReference type="HAMAP" id="MF_00020">
    <property type="entry name" value="Acetate_kinase"/>
    <property type="match status" value="1"/>
</dbReference>
<protein>
    <recommendedName>
        <fullName evidence="7">Acetate kinase</fullName>
        <ecNumber evidence="7">2.7.2.1</ecNumber>
    </recommendedName>
    <alternativeName>
        <fullName evidence="7">Acetokinase</fullName>
    </alternativeName>
</protein>
<dbReference type="GO" id="GO:0005737">
    <property type="term" value="C:cytoplasm"/>
    <property type="evidence" value="ECO:0007669"/>
    <property type="project" value="UniProtKB-SubCell"/>
</dbReference>
<evidence type="ECO:0000256" key="2">
    <source>
        <dbReference type="ARBA" id="ARBA00022490"/>
    </source>
</evidence>
<feature type="binding site" evidence="7">
    <location>
        <position position="90"/>
    </location>
    <ligand>
        <name>substrate</name>
    </ligand>
</feature>
<comment type="function">
    <text evidence="7">Catalyzes the formation of acetyl phosphate from acetate and ATP. Can also catalyze the reverse reaction.</text>
</comment>
<evidence type="ECO:0000313" key="9">
    <source>
        <dbReference type="EMBL" id="SHE54975.1"/>
    </source>
</evidence>
<feature type="site" description="Transition state stabilizer" evidence="7">
    <location>
        <position position="179"/>
    </location>
</feature>
<sequence>MNMLVINCGSSSIKGQLVKMPDYDVAAKFSIGRVGKEDAHFSIKAKGRDDFFEVIPVRNHEEGIKSMLRRLFEGQDKIMDMEDIAAVGHRVVHGGDKMSDSVLVDENVIDYIESICDLAPLHNPAHLAGIEACKKLMPGVPQVTVFDNGYHHELPKAVYTYAIPYEYAEKYNIRKFGFHGIAFRSMLEDCKKILGESLDGKKIILLMLGSGTTANASMNGKSCEVSTGFTPLEGLIQSTRSGDTDLAVFTFLMKKEALTPEDIDDMANKQSGWLGMSGISSDMREIYDAASKGDDRAKNAIDVVCHRIKKYIGAYAAVLGGVDVVAFGGGVGEHAWYIREKVLENLEFLGIDLDVEKNREFTGEGAITFSNSKTSVLVTKVDEEKVIAEDTYKIIDSLI</sequence>
<dbReference type="PANTHER" id="PTHR21060">
    <property type="entry name" value="ACETATE KINASE"/>
    <property type="match status" value="1"/>
</dbReference>
<dbReference type="GO" id="GO:0008776">
    <property type="term" value="F:acetate kinase activity"/>
    <property type="evidence" value="ECO:0007669"/>
    <property type="project" value="UniProtKB-UniRule"/>
</dbReference>
<feature type="binding site" evidence="7">
    <location>
        <begin position="282"/>
        <end position="284"/>
    </location>
    <ligand>
        <name>ATP</name>
        <dbReference type="ChEBI" id="CHEBI:30616"/>
    </ligand>
</feature>
<evidence type="ECO:0000256" key="6">
    <source>
        <dbReference type="ARBA" id="ARBA00022840"/>
    </source>
</evidence>
<comment type="similarity">
    <text evidence="1 7 8">Belongs to the acetokinase family.</text>
</comment>
<feature type="binding site" evidence="7">
    <location>
        <position position="7"/>
    </location>
    <ligand>
        <name>Mg(2+)</name>
        <dbReference type="ChEBI" id="CHEBI:18420"/>
    </ligand>
</feature>
<keyword evidence="2 7" id="KW-0963">Cytoplasm</keyword>
<evidence type="ECO:0000256" key="1">
    <source>
        <dbReference type="ARBA" id="ARBA00008748"/>
    </source>
</evidence>
<dbReference type="RefSeq" id="WP_073269729.1">
    <property type="nucleotide sequence ID" value="NZ_FQTU01000003.1"/>
</dbReference>
<dbReference type="InterPro" id="IPR043129">
    <property type="entry name" value="ATPase_NBD"/>
</dbReference>
<dbReference type="PRINTS" id="PR00471">
    <property type="entry name" value="ACETATEKNASE"/>
</dbReference>
<dbReference type="Gene3D" id="3.30.420.40">
    <property type="match status" value="2"/>
</dbReference>
<accession>A0A1M4UDZ5</accession>
<dbReference type="EMBL" id="FQTU01000003">
    <property type="protein sequence ID" value="SHE54975.1"/>
    <property type="molecule type" value="Genomic_DNA"/>
</dbReference>